<protein>
    <submittedName>
        <fullName evidence="1">Uncharacterized protein</fullName>
    </submittedName>
</protein>
<dbReference type="AlphaFoldDB" id="A0A0K2S1G4"/>
<dbReference type="PATRIC" id="fig|43675.28.peg.1670"/>
<dbReference type="Proteomes" id="UP000066203">
    <property type="component" value="Chromosome"/>
</dbReference>
<dbReference type="EMBL" id="AP014938">
    <property type="protein sequence ID" value="BAS20880.1"/>
    <property type="molecule type" value="Genomic_DNA"/>
</dbReference>
<reference evidence="2" key="1">
    <citation type="submission" date="2015-08" db="EMBL/GenBank/DDBJ databases">
        <title>Complete genome sequence of Rothia mucilaginosa strain NUM-Rm6536.</title>
        <authorList>
            <person name="Nambu T."/>
        </authorList>
    </citation>
    <scope>NUCLEOTIDE SEQUENCE [LARGE SCALE GENOMIC DNA]</scope>
    <source>
        <strain evidence="2">NUM-Rm6536</strain>
    </source>
</reference>
<accession>A0A0K2S1G4</accession>
<evidence type="ECO:0000313" key="2">
    <source>
        <dbReference type="Proteomes" id="UP000066203"/>
    </source>
</evidence>
<organism evidence="1">
    <name type="scientific">Rothia mucilaginosa</name>
    <dbReference type="NCBI Taxonomy" id="43675"/>
    <lineage>
        <taxon>Bacteria</taxon>
        <taxon>Bacillati</taxon>
        <taxon>Actinomycetota</taxon>
        <taxon>Actinomycetes</taxon>
        <taxon>Micrococcales</taxon>
        <taxon>Micrococcaceae</taxon>
        <taxon>Rothia</taxon>
    </lineage>
</organism>
<name>A0A0K2S1G4_9MICC</name>
<evidence type="ECO:0000313" key="1">
    <source>
        <dbReference type="EMBL" id="BAS20880.1"/>
    </source>
</evidence>
<sequence>MRAELKGRYFNAPVARPGAEYEWGLAEIKRRYEAQEFPFDDSEVTLLYREKVANGELPDVYSGTPYDLALLPF</sequence>
<proteinExistence type="predicted"/>
<gene>
    <name evidence="1" type="ORF">RM6536_1633</name>
</gene>